<evidence type="ECO:0000313" key="2">
    <source>
        <dbReference type="EMBL" id="OMJ78581.1"/>
    </source>
</evidence>
<dbReference type="SUPFAM" id="SSF49562">
    <property type="entry name" value="C2 domain (Calcium/lipid-binding domain, CaLB)"/>
    <property type="match status" value="1"/>
</dbReference>
<dbReference type="InterPro" id="IPR035892">
    <property type="entry name" value="C2_domain_sf"/>
</dbReference>
<dbReference type="AlphaFoldDB" id="A0A1R2BPA2"/>
<comment type="caution">
    <text evidence="2">The sequence shown here is derived from an EMBL/GenBank/DDBJ whole genome shotgun (WGS) entry which is preliminary data.</text>
</comment>
<reference evidence="2 3" key="1">
    <citation type="submission" date="2016-11" db="EMBL/GenBank/DDBJ databases">
        <title>The macronuclear genome of Stentor coeruleus: a giant cell with tiny introns.</title>
        <authorList>
            <person name="Slabodnick M."/>
            <person name="Ruby J.G."/>
            <person name="Reiff S.B."/>
            <person name="Swart E.C."/>
            <person name="Gosai S."/>
            <person name="Prabakaran S."/>
            <person name="Witkowska E."/>
            <person name="Larue G.E."/>
            <person name="Fisher S."/>
            <person name="Freeman R.M."/>
            <person name="Gunawardena J."/>
            <person name="Chu W."/>
            <person name="Stover N.A."/>
            <person name="Gregory B.D."/>
            <person name="Nowacki M."/>
            <person name="Derisi J."/>
            <person name="Roy S.W."/>
            <person name="Marshall W.F."/>
            <person name="Sood P."/>
        </authorList>
    </citation>
    <scope>NUCLEOTIDE SEQUENCE [LARGE SCALE GENOMIC DNA]</scope>
    <source>
        <strain evidence="2">WM001</strain>
    </source>
</reference>
<sequence length="185" mass="21478">MESNVQGLIYRKDFYDKKFKEFSRKHENCIESVPPIREVVVEVQRAAYLDRPGLCFTQGKPYIGVSLEPGGPYQETFAADIYKPKWYRVIKIKTLIKFSYLHFMVKVQGSDEIIGVVDIKFNELANQQVCENWFTLSGEKADGKSSLKLRIQCIESEKKLYKDLSDKCQELSDDILKALEKYDQV</sequence>
<name>A0A1R2BPA2_9CILI</name>
<proteinExistence type="predicted"/>
<dbReference type="Proteomes" id="UP000187209">
    <property type="component" value="Unassembled WGS sequence"/>
</dbReference>
<dbReference type="Gene3D" id="2.60.40.150">
    <property type="entry name" value="C2 domain"/>
    <property type="match status" value="1"/>
</dbReference>
<organism evidence="2 3">
    <name type="scientific">Stentor coeruleus</name>
    <dbReference type="NCBI Taxonomy" id="5963"/>
    <lineage>
        <taxon>Eukaryota</taxon>
        <taxon>Sar</taxon>
        <taxon>Alveolata</taxon>
        <taxon>Ciliophora</taxon>
        <taxon>Postciliodesmatophora</taxon>
        <taxon>Heterotrichea</taxon>
        <taxon>Heterotrichida</taxon>
        <taxon>Stentoridae</taxon>
        <taxon>Stentor</taxon>
    </lineage>
</organism>
<dbReference type="EMBL" id="MPUH01000514">
    <property type="protein sequence ID" value="OMJ78581.1"/>
    <property type="molecule type" value="Genomic_DNA"/>
</dbReference>
<gene>
    <name evidence="2" type="ORF">SteCoe_21559</name>
</gene>
<feature type="coiled-coil region" evidence="1">
    <location>
        <begin position="154"/>
        <end position="181"/>
    </location>
</feature>
<accession>A0A1R2BPA2</accession>
<protein>
    <submittedName>
        <fullName evidence="2">Uncharacterized protein</fullName>
    </submittedName>
</protein>
<keyword evidence="3" id="KW-1185">Reference proteome</keyword>
<evidence type="ECO:0000256" key="1">
    <source>
        <dbReference type="SAM" id="Coils"/>
    </source>
</evidence>
<evidence type="ECO:0000313" key="3">
    <source>
        <dbReference type="Proteomes" id="UP000187209"/>
    </source>
</evidence>
<keyword evidence="1" id="KW-0175">Coiled coil</keyword>